<dbReference type="GO" id="GO:0003723">
    <property type="term" value="F:RNA binding"/>
    <property type="evidence" value="ECO:0007669"/>
    <property type="project" value="InterPro"/>
</dbReference>
<dbReference type="OrthoDB" id="5288992at2"/>
<feature type="domain" description="RNB" evidence="2">
    <location>
        <begin position="234"/>
        <end position="508"/>
    </location>
</feature>
<protein>
    <submittedName>
        <fullName evidence="3">RNB domain-containing ribonuclease</fullName>
    </submittedName>
</protein>
<accession>A0A345Y4F0</accession>
<dbReference type="InterPro" id="IPR001900">
    <property type="entry name" value="RNase_II/R"/>
</dbReference>
<name>A0A345Y4F0_9NEIS</name>
<evidence type="ECO:0000313" key="4">
    <source>
        <dbReference type="Proteomes" id="UP000254537"/>
    </source>
</evidence>
<dbReference type="PANTHER" id="PTHR23355:SF9">
    <property type="entry name" value="DIS3-LIKE EXONUCLEASE 2"/>
    <property type="match status" value="1"/>
</dbReference>
<sequence>MNVFYEESGSFKVGSVVSKNDASLQVDTQHGKRAKIKVANVLVEFTSALNDFLPAAEALAADIDIDFLWEVAGDDEFDYQTLGADYFGHAPTAIEAAALMMRIYGAPMYFYKKGKGRFKAAPEDALKAALAGIEKKKREQAQIDEWVAAMLAGDLPDAIRVKLMELLHRPDKNTIEFKAFDAAARAASVAPLRLAERLGGIPSVPAYLMAGFLMEHFPRGAGFPALPVPEWPADLARAEVAAFSIDDAATTEIDDALSVTELPNGNKRVGIHIAAPTLGIAADSSIEKLVLNRLSTVYFPGDKITMLPDELVQAFTLEAGRDCPAVSLYVEVDADLNPVSFENRVELVPIAANLRHDALEAVFNEQTLAEPGFGPDYAFKTELVWLWQFAVALEKRRGKYDPTRPVQQDYNFAVVDGKVVISTRRRGAPMDKLVSELMILANSEWGRMLAEADIPALYRAQTAGKVRMTTRAEPHVGLGVAQYAWSTSPLRRASDFVNQRQLTAMIRNEQPQFEQGSANLFGILRDFDAAYSAYLGFQDKMEHFWCLRWFGQEGVTEPTATYIKEDLVRLDGLPMRLRLPGLPELASGDKIRLGIVRIDELAGEIELRFLGKVGHEDQVPQDEQDDEAAGEAVGAPSHSGH</sequence>
<dbReference type="RefSeq" id="WP_115432737.1">
    <property type="nucleotide sequence ID" value="NZ_CP031337.1"/>
</dbReference>
<dbReference type="GO" id="GO:0004540">
    <property type="term" value="F:RNA nuclease activity"/>
    <property type="evidence" value="ECO:0007669"/>
    <property type="project" value="InterPro"/>
</dbReference>
<dbReference type="AlphaFoldDB" id="A0A345Y4F0"/>
<evidence type="ECO:0000259" key="2">
    <source>
        <dbReference type="SMART" id="SM00955"/>
    </source>
</evidence>
<proteinExistence type="predicted"/>
<dbReference type="EMBL" id="CP031337">
    <property type="protein sequence ID" value="AXK38802.1"/>
    <property type="molecule type" value="Genomic_DNA"/>
</dbReference>
<dbReference type="PANTHER" id="PTHR23355">
    <property type="entry name" value="RIBONUCLEASE"/>
    <property type="match status" value="1"/>
</dbReference>
<feature type="compositionally biased region" description="Acidic residues" evidence="1">
    <location>
        <begin position="619"/>
        <end position="629"/>
    </location>
</feature>
<dbReference type="KEGG" id="ccah:DWG20_04785"/>
<dbReference type="GO" id="GO:0005829">
    <property type="term" value="C:cytosol"/>
    <property type="evidence" value="ECO:0007669"/>
    <property type="project" value="TreeGrafter"/>
</dbReference>
<dbReference type="SUPFAM" id="SSF50249">
    <property type="entry name" value="Nucleic acid-binding proteins"/>
    <property type="match status" value="1"/>
</dbReference>
<dbReference type="InterPro" id="IPR012340">
    <property type="entry name" value="NA-bd_OB-fold"/>
</dbReference>
<evidence type="ECO:0000313" key="3">
    <source>
        <dbReference type="EMBL" id="AXK38802.1"/>
    </source>
</evidence>
<evidence type="ECO:0000256" key="1">
    <source>
        <dbReference type="SAM" id="MobiDB-lite"/>
    </source>
</evidence>
<feature type="region of interest" description="Disordered" evidence="1">
    <location>
        <begin position="616"/>
        <end position="641"/>
    </location>
</feature>
<dbReference type="SMART" id="SM00955">
    <property type="entry name" value="RNB"/>
    <property type="match status" value="1"/>
</dbReference>
<dbReference type="Pfam" id="PF00773">
    <property type="entry name" value="RNB"/>
    <property type="match status" value="2"/>
</dbReference>
<organism evidence="3 4">
    <name type="scientific">Crenobacter cavernae</name>
    <dbReference type="NCBI Taxonomy" id="2290923"/>
    <lineage>
        <taxon>Bacteria</taxon>
        <taxon>Pseudomonadati</taxon>
        <taxon>Pseudomonadota</taxon>
        <taxon>Betaproteobacteria</taxon>
        <taxon>Neisseriales</taxon>
        <taxon>Neisseriaceae</taxon>
        <taxon>Crenobacter</taxon>
    </lineage>
</organism>
<dbReference type="InterPro" id="IPR050180">
    <property type="entry name" value="RNR_Ribonuclease"/>
</dbReference>
<gene>
    <name evidence="3" type="ORF">DWG20_04785</name>
</gene>
<reference evidence="3 4" key="1">
    <citation type="submission" date="2018-07" db="EMBL/GenBank/DDBJ databases">
        <title>Crenobacter cavernae sp. nov., isolated from a karst cave.</title>
        <authorList>
            <person name="Zhu H."/>
        </authorList>
    </citation>
    <scope>NUCLEOTIDE SEQUENCE [LARGE SCALE GENOMIC DNA]</scope>
    <source>
        <strain evidence="3 4">K1W11S-77</strain>
    </source>
</reference>
<dbReference type="Proteomes" id="UP000254537">
    <property type="component" value="Chromosome"/>
</dbReference>
<dbReference type="GO" id="GO:0006402">
    <property type="term" value="P:mRNA catabolic process"/>
    <property type="evidence" value="ECO:0007669"/>
    <property type="project" value="TreeGrafter"/>
</dbReference>